<evidence type="ECO:0000313" key="1">
    <source>
        <dbReference type="EMBL" id="WOH35722.1"/>
    </source>
</evidence>
<dbReference type="InterPro" id="IPR021974">
    <property type="entry name" value="DUF3581"/>
</dbReference>
<keyword evidence="2" id="KW-1185">Reference proteome</keyword>
<organism evidence="1 2">
    <name type="scientific">Thalassotalea fonticola</name>
    <dbReference type="NCBI Taxonomy" id="3065649"/>
    <lineage>
        <taxon>Bacteria</taxon>
        <taxon>Pseudomonadati</taxon>
        <taxon>Pseudomonadota</taxon>
        <taxon>Gammaproteobacteria</taxon>
        <taxon>Alteromonadales</taxon>
        <taxon>Colwelliaceae</taxon>
        <taxon>Thalassotalea</taxon>
    </lineage>
</organism>
<proteinExistence type="predicted"/>
<evidence type="ECO:0000313" key="2">
    <source>
        <dbReference type="Proteomes" id="UP001301442"/>
    </source>
</evidence>
<dbReference type="Pfam" id="PF12119">
    <property type="entry name" value="DUF3581"/>
    <property type="match status" value="1"/>
</dbReference>
<accession>A0ABZ0GJI1</accession>
<gene>
    <name evidence="1" type="ORF">RI844_10040</name>
</gene>
<dbReference type="Proteomes" id="UP001301442">
    <property type="component" value="Chromosome"/>
</dbReference>
<protein>
    <submittedName>
        <fullName evidence="1">DUF3581 family protein</fullName>
    </submittedName>
</protein>
<name>A0ABZ0GJI1_9GAMM</name>
<reference evidence="1 2" key="1">
    <citation type="submission" date="2023-09" db="EMBL/GenBank/DDBJ databases">
        <authorList>
            <person name="Qi X."/>
        </authorList>
    </citation>
    <scope>NUCLEOTIDE SEQUENCE [LARGE SCALE GENOMIC DNA]</scope>
    <source>
        <strain evidence="1 2">S1-1</strain>
    </source>
</reference>
<dbReference type="RefSeq" id="WP_348394538.1">
    <property type="nucleotide sequence ID" value="NZ_CP136600.1"/>
</dbReference>
<dbReference type="EMBL" id="CP136600">
    <property type="protein sequence ID" value="WOH35722.1"/>
    <property type="molecule type" value="Genomic_DNA"/>
</dbReference>
<sequence length="239" mass="27231">MFIEEYYSEENQKVNFTRQQASDFAKEIADDFNPIHNVDAKRFCVPGDLLFAVALSKTGLCQKMTFNFSGMVTDSVSLNIPEKVGLETRIVGDNDKEYLNFNVSGDHTRCETLIESLIRSYVEFSGHTYPTILCDLMKKNNVMINPARPMIMYESMNIDLNTVDLQSVSLKLNEEETVLTHEGKRGQVKLKFDLLSDNKVVGHGIKYMVLSGLREYDQAAMDDVNKRFYAMKDAYKAAE</sequence>